<name>Q1PYA0_KUEST</name>
<evidence type="ECO:0000313" key="3">
    <source>
        <dbReference type="EMBL" id="SOH03734.1"/>
    </source>
</evidence>
<gene>
    <name evidence="2" type="ORF">KsCSTR_12140</name>
    <name evidence="3" type="ORF">KSMBR1_1232</name>
    <name evidence="1" type="ORF">kustd1310</name>
</gene>
<dbReference type="Proteomes" id="UP000221734">
    <property type="component" value="Chromosome Kuenenia_stuttgartiensis_MBR1"/>
</dbReference>
<evidence type="ECO:0000313" key="1">
    <source>
        <dbReference type="EMBL" id="CAJ72055.1"/>
    </source>
</evidence>
<reference evidence="4" key="4">
    <citation type="submission" date="2017-10" db="EMBL/GenBank/DDBJ databases">
        <authorList>
            <person name="Frank J."/>
        </authorList>
    </citation>
    <scope>NUCLEOTIDE SEQUENCE [LARGE SCALE GENOMIC DNA]</scope>
</reference>
<dbReference type="RefSeq" id="WP_099324512.1">
    <property type="nucleotide sequence ID" value="NZ_CP049055.1"/>
</dbReference>
<evidence type="ECO:0000313" key="5">
    <source>
        <dbReference type="Proteomes" id="UP000501926"/>
    </source>
</evidence>
<accession>Q1PYA0</accession>
<dbReference type="EMBL" id="CP049055">
    <property type="protein sequence ID" value="QII10593.1"/>
    <property type="molecule type" value="Genomic_DNA"/>
</dbReference>
<keyword evidence="4" id="KW-1185">Reference proteome</keyword>
<dbReference type="Proteomes" id="UP000501926">
    <property type="component" value="Chromosome"/>
</dbReference>
<dbReference type="AlphaFoldDB" id="Q1PYA0"/>
<dbReference type="EMBL" id="LT934425">
    <property type="protein sequence ID" value="SOH03734.1"/>
    <property type="molecule type" value="Genomic_DNA"/>
</dbReference>
<sequence>MLKKYGVGLVFIGALMFGVGAVNTVLVGSVMATSHEEGRECEKCGHLPTKPENDCKCVCHAKKGY</sequence>
<proteinExistence type="predicted"/>
<organism evidence="1">
    <name type="scientific">Kuenenia stuttgartiensis</name>
    <dbReference type="NCBI Taxonomy" id="174633"/>
    <lineage>
        <taxon>Bacteria</taxon>
        <taxon>Pseudomonadati</taxon>
        <taxon>Planctomycetota</taxon>
        <taxon>Candidatus Brocadiia</taxon>
        <taxon>Candidatus Brocadiales</taxon>
        <taxon>Candidatus Brocadiaceae</taxon>
        <taxon>Candidatus Kuenenia</taxon>
    </lineage>
</organism>
<dbReference type="KEGG" id="kst:KSMBR1_1232"/>
<evidence type="ECO:0000313" key="2">
    <source>
        <dbReference type="EMBL" id="QII10593.1"/>
    </source>
</evidence>
<reference evidence="3" key="3">
    <citation type="submission" date="2017-10" db="EMBL/GenBank/DDBJ databases">
        <authorList>
            <person name="Banno H."/>
            <person name="Chua N.-H."/>
        </authorList>
    </citation>
    <scope>NUCLEOTIDE SEQUENCE [LARGE SCALE GENOMIC DNA]</scope>
    <source>
        <strain evidence="3">Kuenenia_mbr1_ru-nijmegen</strain>
    </source>
</reference>
<evidence type="ECO:0000313" key="4">
    <source>
        <dbReference type="Proteomes" id="UP000221734"/>
    </source>
</evidence>
<dbReference type="OrthoDB" id="9919908at2"/>
<reference evidence="1" key="2">
    <citation type="submission" date="2006-01" db="EMBL/GenBank/DDBJ databases">
        <authorList>
            <person name="Genoscope"/>
        </authorList>
    </citation>
    <scope>NUCLEOTIDE SEQUENCE</scope>
</reference>
<reference evidence="1" key="1">
    <citation type="journal article" date="2006" name="Nature">
        <title>Deciphering the evolution and metabolism of an anammox bacterium from a community genome.</title>
        <authorList>
            <person name="Strous M."/>
            <person name="Pelletier E."/>
            <person name="Mangenot S."/>
            <person name="Rattei T."/>
            <person name="Lehner A."/>
            <person name="Taylor M.W."/>
            <person name="Horn M."/>
            <person name="Daims H."/>
            <person name="Bartol-Mavel D."/>
            <person name="Wincker P."/>
            <person name="Barbe V."/>
            <person name="Fonknechten N."/>
            <person name="Vallenet D."/>
            <person name="Segurens B."/>
            <person name="Schenowitz-Truong C."/>
            <person name="Medigue C."/>
            <person name="Collingro A."/>
            <person name="Snel B."/>
            <person name="Dutilh B.E."/>
            <person name="OpDenCamp H.J.M."/>
            <person name="vanDerDrift C."/>
            <person name="Cirpus I."/>
            <person name="vanDePas-Schoonen K.T."/>
            <person name="Harhangi H.R."/>
            <person name="vanNiftrik L."/>
            <person name="Schmid M."/>
            <person name="Keltjens J."/>
            <person name="vanDeVossenberg J."/>
            <person name="Kartal B."/>
            <person name="Meier H."/>
            <person name="Frishman D."/>
            <person name="Huynen M.A."/>
            <person name="Mewes H."/>
            <person name="Weissenbach J."/>
            <person name="Jetten M.S.M."/>
            <person name="Wagner M."/>
            <person name="LePaslier D."/>
        </authorList>
    </citation>
    <scope>NUCLEOTIDE SEQUENCE</scope>
</reference>
<protein>
    <submittedName>
        <fullName evidence="1">Uncharacterized protein</fullName>
    </submittedName>
</protein>
<dbReference type="EMBL" id="CT573072">
    <property type="protein sequence ID" value="CAJ72055.1"/>
    <property type="molecule type" value="Genomic_DNA"/>
</dbReference>
<reference evidence="2 5" key="5">
    <citation type="submission" date="2020-02" db="EMBL/GenBank/DDBJ databases">
        <title>Newly sequenced genome of strain CSTR1 showed variability in Candidatus Kuenenia stuttgartiensis genomes.</title>
        <authorList>
            <person name="Ding C."/>
            <person name="Adrian L."/>
        </authorList>
    </citation>
    <scope>NUCLEOTIDE SEQUENCE [LARGE SCALE GENOMIC DNA]</scope>
    <source>
        <strain evidence="2 5">CSTR1</strain>
    </source>
</reference>